<dbReference type="InterPro" id="IPR050678">
    <property type="entry name" value="DNA_Partitioning_ATPase"/>
</dbReference>
<dbReference type="RefSeq" id="WP_115168372.1">
    <property type="nucleotide sequence ID" value="NZ_CP077318.1"/>
</dbReference>
<dbReference type="Gene3D" id="3.40.50.300">
    <property type="entry name" value="P-loop containing nucleotide triphosphate hydrolases"/>
    <property type="match status" value="1"/>
</dbReference>
<reference evidence="2 3" key="1">
    <citation type="submission" date="2018-06" db="EMBL/GenBank/DDBJ databases">
        <authorList>
            <consortium name="Pathogen Informatics"/>
            <person name="Doyle S."/>
        </authorList>
    </citation>
    <scope>NUCLEOTIDE SEQUENCE [LARGE SCALE GENOMIC DNA]</scope>
    <source>
        <strain evidence="2 3">NCTC11801</strain>
    </source>
</reference>
<evidence type="ECO:0000313" key="3">
    <source>
        <dbReference type="Proteomes" id="UP000254208"/>
    </source>
</evidence>
<gene>
    <name evidence="2" type="primary">soj</name>
    <name evidence="2" type="ORF">NCTC11801_04773</name>
</gene>
<name>A0A379LSD5_PRORE</name>
<dbReference type="Proteomes" id="UP000254208">
    <property type="component" value="Unassembled WGS sequence"/>
</dbReference>
<evidence type="ECO:0000313" key="2">
    <source>
        <dbReference type="EMBL" id="SUD99046.1"/>
    </source>
</evidence>
<dbReference type="NCBIfam" id="NF041546">
    <property type="entry name" value="ParA_partition"/>
    <property type="match status" value="1"/>
</dbReference>
<dbReference type="AlphaFoldDB" id="A0A379LSD5"/>
<dbReference type="InterPro" id="IPR002586">
    <property type="entry name" value="CobQ/CobB/MinD/ParA_Nub-bd_dom"/>
</dbReference>
<dbReference type="InterPro" id="IPR048089">
    <property type="entry name" value="McdA"/>
</dbReference>
<dbReference type="SUPFAM" id="SSF52540">
    <property type="entry name" value="P-loop containing nucleoside triphosphate hydrolases"/>
    <property type="match status" value="1"/>
</dbReference>
<feature type="domain" description="CobQ/CobB/MinD/ParA nucleotide binding" evidence="1">
    <location>
        <begin position="5"/>
        <end position="180"/>
    </location>
</feature>
<dbReference type="PANTHER" id="PTHR13696:SF52">
    <property type="entry name" value="PARA FAMILY PROTEIN CT_582"/>
    <property type="match status" value="1"/>
</dbReference>
<dbReference type="InterPro" id="IPR027417">
    <property type="entry name" value="P-loop_NTPase"/>
</dbReference>
<dbReference type="EMBL" id="UGTZ01000002">
    <property type="protein sequence ID" value="SUD99046.1"/>
    <property type="molecule type" value="Genomic_DNA"/>
</dbReference>
<evidence type="ECO:0000259" key="1">
    <source>
        <dbReference type="Pfam" id="PF01656"/>
    </source>
</evidence>
<dbReference type="GeneID" id="93674877"/>
<dbReference type="PANTHER" id="PTHR13696">
    <property type="entry name" value="P-LOOP CONTAINING NUCLEOSIDE TRIPHOSPHATE HYDROLASE"/>
    <property type="match status" value="1"/>
</dbReference>
<dbReference type="CDD" id="cd02042">
    <property type="entry name" value="ParAB_family"/>
    <property type="match status" value="1"/>
</dbReference>
<accession>A0A379LSD5</accession>
<proteinExistence type="predicted"/>
<dbReference type="Pfam" id="PF01656">
    <property type="entry name" value="CbiA"/>
    <property type="match status" value="1"/>
</dbReference>
<dbReference type="PIRSF" id="PIRSF009320">
    <property type="entry name" value="Nuc_binding_HP_1000"/>
    <property type="match status" value="1"/>
</dbReference>
<protein>
    <submittedName>
        <fullName evidence="2">Sporulation initiation inhibitor protein soj</fullName>
    </submittedName>
</protein>
<sequence>MSKVISLLNGKGGVGKTTSSINIATAIAKKGHKVVVVDTDPQMSIGNWFEDNKCIFDVVYASSEKEVYSIKKSLKSYDFIVIDGAAAISAISSAAVMVSDLVIIPVTPSPLDFAASAAILAVIEARNELQPVKARFLITKKINTAKMLQLLKDSIVSTGVETLKTGITQRQSYIKTMLDGGTVYDTTDGQAKGEIDLITNEIMEIINNE</sequence>
<organism evidence="2 3">
    <name type="scientific">Providencia rettgeri</name>
    <dbReference type="NCBI Taxonomy" id="587"/>
    <lineage>
        <taxon>Bacteria</taxon>
        <taxon>Pseudomonadati</taxon>
        <taxon>Pseudomonadota</taxon>
        <taxon>Gammaproteobacteria</taxon>
        <taxon>Enterobacterales</taxon>
        <taxon>Morganellaceae</taxon>
        <taxon>Providencia</taxon>
    </lineage>
</organism>